<organism evidence="1 2">
    <name type="scientific">Klebsiella quasipneumoniae subsp. quasipneumoniae</name>
    <dbReference type="NCBI Taxonomy" id="1667327"/>
    <lineage>
        <taxon>Bacteria</taxon>
        <taxon>Pseudomonadati</taxon>
        <taxon>Pseudomonadota</taxon>
        <taxon>Gammaproteobacteria</taxon>
        <taxon>Enterobacterales</taxon>
        <taxon>Enterobacteriaceae</taxon>
        <taxon>Klebsiella/Raoultella group</taxon>
        <taxon>Klebsiella</taxon>
        <taxon>Klebsiella pneumoniae complex</taxon>
    </lineage>
</organism>
<accession>A0AAN1Y4C9</accession>
<evidence type="ECO:0000313" key="2">
    <source>
        <dbReference type="Proteomes" id="UP001058353"/>
    </source>
</evidence>
<evidence type="ECO:0000313" key="1">
    <source>
        <dbReference type="EMBL" id="BDO12525.1"/>
    </source>
</evidence>
<dbReference type="Proteomes" id="UP001058353">
    <property type="component" value="Chromosome"/>
</dbReference>
<protein>
    <submittedName>
        <fullName evidence="1">Uncharacterized protein</fullName>
    </submittedName>
</protein>
<gene>
    <name evidence="1" type="ORF">KAM644c_15910</name>
</gene>
<reference evidence="1" key="1">
    <citation type="submission" date="2022-07" db="EMBL/GenBank/DDBJ databases">
        <title>Complete genome sequence of carbapenem-resistant Klebsiella spp. in Japan.</title>
        <authorList>
            <person name="Maehana S."/>
            <person name="Suzuki M."/>
            <person name="Kitasato H."/>
        </authorList>
    </citation>
    <scope>NUCLEOTIDE SEQUENCE</scope>
    <source>
        <strain evidence="1">KAM644</strain>
    </source>
</reference>
<dbReference type="AlphaFoldDB" id="A0AAN1Y4C9"/>
<sequence length="123" mass="14137">MSQTDRYPYHQNFVFHLTDAKFMRGVIEYHSPDSFGALLSDITDIATPLPNTFVHRIICEANTTAIMAFEEIVRLVQKESEDSQLQLCLVVNEDLPKHLGVDVQKLVLNRYYNTPEIPVQPFV</sequence>
<dbReference type="RefSeq" id="WP_261902199.1">
    <property type="nucleotide sequence ID" value="NZ_AP026392.1"/>
</dbReference>
<name>A0AAN1Y4C9_9ENTR</name>
<dbReference type="EMBL" id="AP026407">
    <property type="protein sequence ID" value="BDO12525.1"/>
    <property type="molecule type" value="Genomic_DNA"/>
</dbReference>
<proteinExistence type="predicted"/>